<gene>
    <name evidence="1" type="ORF">THIARS_60706</name>
</gene>
<name>A0A238D3X2_THIDL</name>
<sequence length="143" mass="15254">MRGRVGACMVLFLARPDSRCRAGLMEFGQAVGKTYPGQAAAGVGVVLGREQRRVVEAAGGEVDQVRRVVMRKGQLGAAAGAKTTHGFRAGAELRWQALHEAQRGSRHAEPGHERRSCSAAAHRAVANRLVRNRARGFVTNGTA</sequence>
<protein>
    <submittedName>
        <fullName evidence="1">Uncharacterized protein</fullName>
    </submittedName>
</protein>
<dbReference type="EMBL" id="FLMQ01000055">
    <property type="protein sequence ID" value="SBP87993.1"/>
    <property type="molecule type" value="Genomic_DNA"/>
</dbReference>
<accession>A0A238D3X2</accession>
<evidence type="ECO:0000313" key="2">
    <source>
        <dbReference type="Proteomes" id="UP000214566"/>
    </source>
</evidence>
<proteinExistence type="predicted"/>
<dbReference type="AlphaFoldDB" id="A0A238D3X2"/>
<dbReference type="Proteomes" id="UP000214566">
    <property type="component" value="Unassembled WGS sequence"/>
</dbReference>
<organism evidence="1 2">
    <name type="scientific">Thiomonas delicata</name>
    <name type="common">Thiomonas cuprina</name>
    <dbReference type="NCBI Taxonomy" id="364030"/>
    <lineage>
        <taxon>Bacteria</taxon>
        <taxon>Pseudomonadati</taxon>
        <taxon>Pseudomonadota</taxon>
        <taxon>Betaproteobacteria</taxon>
        <taxon>Burkholderiales</taxon>
        <taxon>Thiomonas</taxon>
    </lineage>
</organism>
<reference evidence="1 2" key="1">
    <citation type="submission" date="2016-06" db="EMBL/GenBank/DDBJ databases">
        <authorList>
            <person name="Kjaerup R.B."/>
            <person name="Dalgaard T.S."/>
            <person name="Juul-Madsen H.R."/>
        </authorList>
    </citation>
    <scope>NUCLEOTIDE SEQUENCE [LARGE SCALE GENOMIC DNA]</scope>
    <source>
        <strain evidence="1 2">DSM 16361</strain>
    </source>
</reference>
<evidence type="ECO:0000313" key="1">
    <source>
        <dbReference type="EMBL" id="SBP87993.1"/>
    </source>
</evidence>
<keyword evidence="2" id="KW-1185">Reference proteome</keyword>